<dbReference type="EMBL" id="KN716303">
    <property type="protein sequence ID" value="KJH47530.1"/>
    <property type="molecule type" value="Genomic_DNA"/>
</dbReference>
<sequence>MVFECPVMKDDFFFVVLAKLHKLKLHKAVTCSSNSEAFDVSTETAGDREECPRKQLIVPGIIHIRNFDVTEHFVLLFKRCNVFLLAEVF</sequence>
<name>A0A0D8XSL8_DICVI</name>
<keyword evidence="2" id="KW-1185">Reference proteome</keyword>
<protein>
    <submittedName>
        <fullName evidence="1">Uncharacterized protein</fullName>
    </submittedName>
</protein>
<evidence type="ECO:0000313" key="1">
    <source>
        <dbReference type="EMBL" id="KJH47530.1"/>
    </source>
</evidence>
<reference evidence="1 2" key="1">
    <citation type="submission" date="2013-11" db="EMBL/GenBank/DDBJ databases">
        <title>Draft genome of the bovine lungworm Dictyocaulus viviparus.</title>
        <authorList>
            <person name="Mitreva M."/>
        </authorList>
    </citation>
    <scope>NUCLEOTIDE SEQUENCE [LARGE SCALE GENOMIC DNA]</scope>
    <source>
        <strain evidence="1 2">HannoverDv2000</strain>
    </source>
</reference>
<dbReference type="Proteomes" id="UP000053766">
    <property type="component" value="Unassembled WGS sequence"/>
</dbReference>
<proteinExistence type="predicted"/>
<reference evidence="2" key="2">
    <citation type="journal article" date="2016" name="Sci. Rep.">
        <title>Dictyocaulus viviparus genome, variome and transcriptome elucidate lungworm biology and support future intervention.</title>
        <authorList>
            <person name="McNulty S.N."/>
            <person name="Strube C."/>
            <person name="Rosa B.A."/>
            <person name="Martin J.C."/>
            <person name="Tyagi R."/>
            <person name="Choi Y.J."/>
            <person name="Wang Q."/>
            <person name="Hallsworth Pepin K."/>
            <person name="Zhang X."/>
            <person name="Ozersky P."/>
            <person name="Wilson R.K."/>
            <person name="Sternberg P.W."/>
            <person name="Gasser R.B."/>
            <person name="Mitreva M."/>
        </authorList>
    </citation>
    <scope>NUCLEOTIDE SEQUENCE [LARGE SCALE GENOMIC DNA]</scope>
    <source>
        <strain evidence="2">HannoverDv2000</strain>
    </source>
</reference>
<organism evidence="1 2">
    <name type="scientific">Dictyocaulus viviparus</name>
    <name type="common">Bovine lungworm</name>
    <dbReference type="NCBI Taxonomy" id="29172"/>
    <lineage>
        <taxon>Eukaryota</taxon>
        <taxon>Metazoa</taxon>
        <taxon>Ecdysozoa</taxon>
        <taxon>Nematoda</taxon>
        <taxon>Chromadorea</taxon>
        <taxon>Rhabditida</taxon>
        <taxon>Rhabditina</taxon>
        <taxon>Rhabditomorpha</taxon>
        <taxon>Strongyloidea</taxon>
        <taxon>Metastrongylidae</taxon>
        <taxon>Dictyocaulus</taxon>
    </lineage>
</organism>
<evidence type="ECO:0000313" key="2">
    <source>
        <dbReference type="Proteomes" id="UP000053766"/>
    </source>
</evidence>
<gene>
    <name evidence="1" type="ORF">DICVIV_06371</name>
</gene>
<accession>A0A0D8XSL8</accession>
<dbReference type="AlphaFoldDB" id="A0A0D8XSL8"/>